<dbReference type="NCBIfam" id="TIGR04086">
    <property type="entry name" value="TIGR04086_membr"/>
    <property type="match status" value="1"/>
</dbReference>
<keyword evidence="1" id="KW-0472">Membrane</keyword>
<feature type="transmembrane region" description="Helical" evidence="1">
    <location>
        <begin position="101"/>
        <end position="121"/>
    </location>
</feature>
<reference evidence="2 3" key="1">
    <citation type="submission" date="2015-11" db="EMBL/GenBank/DDBJ databases">
        <title>Bacillus caseinolyticus sp nov.</title>
        <authorList>
            <person name="Dastager S.G."/>
            <person name="Mawlankar R."/>
        </authorList>
    </citation>
    <scope>NUCLEOTIDE SEQUENCE [LARGE SCALE GENOMIC DNA]</scope>
    <source>
        <strain evidence="2 3">SGD-V-76</strain>
    </source>
</reference>
<keyword evidence="3" id="KW-1185">Reference proteome</keyword>
<proteinExistence type="predicted"/>
<protein>
    <recommendedName>
        <fullName evidence="4">TIGR04086 family membrane protein</fullName>
    </recommendedName>
</protein>
<dbReference type="EMBL" id="LNQP01000047">
    <property type="protein sequence ID" value="KSU87331.1"/>
    <property type="molecule type" value="Genomic_DNA"/>
</dbReference>
<dbReference type="Pfam" id="PF12670">
    <property type="entry name" value="DUF3792"/>
    <property type="match status" value="1"/>
</dbReference>
<sequence length="127" mass="13564">MEAKRMSSAIFFGVMIIFIIGFVISLLLALLLKFSSVTEQALQLWIAILSFLAVFIGGFMSGGKSGSKGWMIGGATGLIYSVLMLMLQFLGYNELFSAQQLLFHGGFLLVAMLGGVIGVNLSGSRTA</sequence>
<feature type="transmembrane region" description="Helical" evidence="1">
    <location>
        <begin position="44"/>
        <end position="62"/>
    </location>
</feature>
<gene>
    <name evidence="2" type="ORF">AS180_13885</name>
</gene>
<evidence type="ECO:0000313" key="2">
    <source>
        <dbReference type="EMBL" id="KSU87331.1"/>
    </source>
</evidence>
<keyword evidence="1" id="KW-1133">Transmembrane helix</keyword>
<dbReference type="Proteomes" id="UP000053681">
    <property type="component" value="Unassembled WGS sequence"/>
</dbReference>
<dbReference type="InterPro" id="IPR023804">
    <property type="entry name" value="DUF3792_TM"/>
</dbReference>
<feature type="transmembrane region" description="Helical" evidence="1">
    <location>
        <begin position="9"/>
        <end position="32"/>
    </location>
</feature>
<evidence type="ECO:0000313" key="3">
    <source>
        <dbReference type="Proteomes" id="UP000053681"/>
    </source>
</evidence>
<comment type="caution">
    <text evidence="2">The sequence shown here is derived from an EMBL/GenBank/DDBJ whole genome shotgun (WGS) entry which is preliminary data.</text>
</comment>
<dbReference type="RefSeq" id="WP_025911747.1">
    <property type="nucleotide sequence ID" value="NZ_KQ758662.1"/>
</dbReference>
<evidence type="ECO:0000256" key="1">
    <source>
        <dbReference type="SAM" id="Phobius"/>
    </source>
</evidence>
<dbReference type="AlphaFoldDB" id="A0A0V8JJW3"/>
<keyword evidence="1" id="KW-0812">Transmembrane</keyword>
<dbReference type="GeneID" id="93683846"/>
<name>A0A0V8JJW3_9BACI</name>
<accession>A0A0V8JJW3</accession>
<organism evidence="2 3">
    <name type="scientific">Priestia veravalensis</name>
    <dbReference type="NCBI Taxonomy" id="1414648"/>
    <lineage>
        <taxon>Bacteria</taxon>
        <taxon>Bacillati</taxon>
        <taxon>Bacillota</taxon>
        <taxon>Bacilli</taxon>
        <taxon>Bacillales</taxon>
        <taxon>Bacillaceae</taxon>
        <taxon>Priestia</taxon>
    </lineage>
</organism>
<evidence type="ECO:0008006" key="4">
    <source>
        <dbReference type="Google" id="ProtNLM"/>
    </source>
</evidence>
<feature type="transmembrane region" description="Helical" evidence="1">
    <location>
        <begin position="69"/>
        <end position="89"/>
    </location>
</feature>